<evidence type="ECO:0000256" key="2">
    <source>
        <dbReference type="ARBA" id="ARBA00022617"/>
    </source>
</evidence>
<comment type="similarity">
    <text evidence="1">Belongs to the flavoprotein pyridine nucleotide cytochrome reductase family.</text>
</comment>
<dbReference type="GO" id="GO:0005783">
    <property type="term" value="C:endoplasmic reticulum"/>
    <property type="evidence" value="ECO:0007669"/>
    <property type="project" value="TreeGrafter"/>
</dbReference>
<evidence type="ECO:0000256" key="5">
    <source>
        <dbReference type="ARBA" id="ARBA00023004"/>
    </source>
</evidence>
<dbReference type="CDD" id="cd06183">
    <property type="entry name" value="cyt_b5_reduct_like"/>
    <property type="match status" value="1"/>
</dbReference>
<evidence type="ECO:0000256" key="4">
    <source>
        <dbReference type="ARBA" id="ARBA00023002"/>
    </source>
</evidence>
<dbReference type="InterPro" id="IPR039261">
    <property type="entry name" value="FNR_nucleotide-bd"/>
</dbReference>
<dbReference type="InterPro" id="IPR051872">
    <property type="entry name" value="Cytochrome_b5/Flavoprotein_Rdt"/>
</dbReference>
<gene>
    <name evidence="9" type="primary">cyb5r4</name>
    <name evidence="11" type="synonym">LOC112680293</name>
    <name evidence="9" type="ORF">g.139628</name>
</gene>
<dbReference type="PROSITE" id="PS50255">
    <property type="entry name" value="CYTOCHROME_B5_2"/>
    <property type="match status" value="1"/>
</dbReference>
<reference evidence="9" key="1">
    <citation type="submission" date="2018-04" db="EMBL/GenBank/DDBJ databases">
        <title>Transcriptome assembly of Sipha flava.</title>
        <authorList>
            <person name="Scully E.D."/>
            <person name="Geib S.M."/>
            <person name="Palmer N.A."/>
            <person name="Koch K."/>
            <person name="Bradshaw J."/>
            <person name="Heng-Moss T."/>
            <person name="Sarath G."/>
        </authorList>
    </citation>
    <scope>NUCLEOTIDE SEQUENCE</scope>
</reference>
<dbReference type="GO" id="GO:0006801">
    <property type="term" value="P:superoxide metabolic process"/>
    <property type="evidence" value="ECO:0007669"/>
    <property type="project" value="TreeGrafter"/>
</dbReference>
<keyword evidence="2 6" id="KW-0349">Heme</keyword>
<dbReference type="EMBL" id="GGMS01001113">
    <property type="protein sequence ID" value="MBY70316.1"/>
    <property type="molecule type" value="Transcribed_RNA"/>
</dbReference>
<feature type="domain" description="FAD-binding FR-type" evidence="8">
    <location>
        <begin position="228"/>
        <end position="338"/>
    </location>
</feature>
<dbReference type="Proteomes" id="UP000694846">
    <property type="component" value="Unplaced"/>
</dbReference>
<dbReference type="PANTHER" id="PTHR46237">
    <property type="entry name" value="CYTOCHROME B5 REDUCTASE 4 FAMILY MEMBER"/>
    <property type="match status" value="1"/>
</dbReference>
<protein>
    <submittedName>
        <fullName evidence="9 11">Cytochrome b5 reductase 4</fullName>
    </submittedName>
</protein>
<dbReference type="InterPro" id="IPR008333">
    <property type="entry name" value="Cbr1-like_FAD-bd_dom"/>
</dbReference>
<evidence type="ECO:0000313" key="9">
    <source>
        <dbReference type="EMBL" id="MBY70316.1"/>
    </source>
</evidence>
<keyword evidence="3 6" id="KW-0479">Metal-binding</keyword>
<comment type="similarity">
    <text evidence="6">Belongs to the cytochrome b5 family.</text>
</comment>
<dbReference type="PROSITE" id="PS51384">
    <property type="entry name" value="FAD_FR"/>
    <property type="match status" value="1"/>
</dbReference>
<dbReference type="AlphaFoldDB" id="A0A2S2PXS4"/>
<dbReference type="PANTHER" id="PTHR46237:SF1">
    <property type="entry name" value="CYTOCHROME B5 REDUCTASE 4"/>
    <property type="match status" value="1"/>
</dbReference>
<name>A0A2S2PXS4_9HEMI</name>
<proteinExistence type="inferred from homology"/>
<dbReference type="InterPro" id="IPR036400">
    <property type="entry name" value="Cyt_B5-like_heme/steroid_sf"/>
</dbReference>
<evidence type="ECO:0000256" key="3">
    <source>
        <dbReference type="ARBA" id="ARBA00022723"/>
    </source>
</evidence>
<dbReference type="Pfam" id="PF00173">
    <property type="entry name" value="Cyt-b5"/>
    <property type="match status" value="1"/>
</dbReference>
<dbReference type="Pfam" id="PF00175">
    <property type="entry name" value="NAD_binding_1"/>
    <property type="match status" value="1"/>
</dbReference>
<dbReference type="GO" id="GO:0046872">
    <property type="term" value="F:metal ion binding"/>
    <property type="evidence" value="ECO:0007669"/>
    <property type="project" value="UniProtKB-UniRule"/>
</dbReference>
<evidence type="ECO:0000256" key="1">
    <source>
        <dbReference type="ARBA" id="ARBA00006105"/>
    </source>
</evidence>
<dbReference type="PROSITE" id="PS00191">
    <property type="entry name" value="CYTOCHROME_B5_1"/>
    <property type="match status" value="1"/>
</dbReference>
<dbReference type="FunFam" id="3.10.120.10:FF:000001">
    <property type="entry name" value="Cytochrome b5 reductase 4"/>
    <property type="match status" value="1"/>
</dbReference>
<keyword evidence="10" id="KW-1185">Reference proteome</keyword>
<dbReference type="SUPFAM" id="SSF55856">
    <property type="entry name" value="Cytochrome b5-like heme/steroid binding domain"/>
    <property type="match status" value="1"/>
</dbReference>
<dbReference type="GO" id="GO:0004128">
    <property type="term" value="F:cytochrome-b5 reductase activity, acting on NAD(P)H"/>
    <property type="evidence" value="ECO:0007669"/>
    <property type="project" value="TreeGrafter"/>
</dbReference>
<dbReference type="Gene3D" id="3.40.50.80">
    <property type="entry name" value="Nucleotide-binding domain of ferredoxin-NADP reductase (FNR) module"/>
    <property type="match status" value="1"/>
</dbReference>
<dbReference type="Gene3D" id="2.40.30.10">
    <property type="entry name" value="Translation factors"/>
    <property type="match status" value="1"/>
</dbReference>
<dbReference type="SMART" id="SM01117">
    <property type="entry name" value="Cyt-b5"/>
    <property type="match status" value="1"/>
</dbReference>
<dbReference type="Gene3D" id="3.10.120.10">
    <property type="entry name" value="Cytochrome b5-like heme/steroid binding domain"/>
    <property type="match status" value="1"/>
</dbReference>
<accession>A0A2S2PXS4</accession>
<evidence type="ECO:0000259" key="7">
    <source>
        <dbReference type="PROSITE" id="PS50255"/>
    </source>
</evidence>
<evidence type="ECO:0000259" key="8">
    <source>
        <dbReference type="PROSITE" id="PS51384"/>
    </source>
</evidence>
<dbReference type="InterPro" id="IPR018506">
    <property type="entry name" value="Cyt_B5_heme-BS"/>
</dbReference>
<dbReference type="InterPro" id="IPR001199">
    <property type="entry name" value="Cyt_B5-like_heme/steroid-bd"/>
</dbReference>
<dbReference type="Pfam" id="PF00970">
    <property type="entry name" value="FAD_binding_6"/>
    <property type="match status" value="1"/>
</dbReference>
<organism evidence="9">
    <name type="scientific">Sipha flava</name>
    <name type="common">yellow sugarcane aphid</name>
    <dbReference type="NCBI Taxonomy" id="143950"/>
    <lineage>
        <taxon>Eukaryota</taxon>
        <taxon>Metazoa</taxon>
        <taxon>Ecdysozoa</taxon>
        <taxon>Arthropoda</taxon>
        <taxon>Hexapoda</taxon>
        <taxon>Insecta</taxon>
        <taxon>Pterygota</taxon>
        <taxon>Neoptera</taxon>
        <taxon>Paraneoptera</taxon>
        <taxon>Hemiptera</taxon>
        <taxon>Sternorrhyncha</taxon>
        <taxon>Aphidomorpha</taxon>
        <taxon>Aphidoidea</taxon>
        <taxon>Aphididae</taxon>
        <taxon>Sipha</taxon>
    </lineage>
</organism>
<dbReference type="InterPro" id="IPR017927">
    <property type="entry name" value="FAD-bd_FR_type"/>
</dbReference>
<reference evidence="11" key="2">
    <citation type="submission" date="2025-04" db="UniProtKB">
        <authorList>
            <consortium name="RefSeq"/>
        </authorList>
    </citation>
    <scope>IDENTIFICATION</scope>
    <source>
        <tissue evidence="11">Whole body</tissue>
    </source>
</reference>
<dbReference type="SUPFAM" id="SSF63380">
    <property type="entry name" value="Riboflavin synthase domain-like"/>
    <property type="match status" value="1"/>
</dbReference>
<feature type="domain" description="Cytochrome b5 heme-binding" evidence="7">
    <location>
        <begin position="38"/>
        <end position="114"/>
    </location>
</feature>
<dbReference type="SUPFAM" id="SSF52343">
    <property type="entry name" value="Ferredoxin reductase-like, C-terminal NADP-linked domain"/>
    <property type="match status" value="1"/>
</dbReference>
<evidence type="ECO:0000313" key="11">
    <source>
        <dbReference type="RefSeq" id="XP_025406119.1"/>
    </source>
</evidence>
<dbReference type="RefSeq" id="XP_025406119.1">
    <property type="nucleotide sequence ID" value="XM_025550334.1"/>
</dbReference>
<keyword evidence="4" id="KW-0560">Oxidoreductase</keyword>
<evidence type="ECO:0000313" key="10">
    <source>
        <dbReference type="Proteomes" id="UP000694846"/>
    </source>
</evidence>
<dbReference type="OrthoDB" id="432299at2759"/>
<dbReference type="PRINTS" id="PR00406">
    <property type="entry name" value="CYTB5RDTASE"/>
</dbReference>
<dbReference type="GO" id="GO:0020037">
    <property type="term" value="F:heme binding"/>
    <property type="evidence" value="ECO:0007669"/>
    <property type="project" value="UniProtKB-UniRule"/>
</dbReference>
<evidence type="ECO:0000256" key="6">
    <source>
        <dbReference type="RuleBase" id="RU362121"/>
    </source>
</evidence>
<keyword evidence="5 6" id="KW-0408">Iron</keyword>
<sequence>MATGTTRNKVALAPGHSLMDWIRLGNSGNDLTGVGGKLLSVSKSELAKHNKRTDAWLAIRGTVYNVTQYMDFHPGGGDELIRGIGTDATKLFSEIHAWVNYESILQKCVVGRLVNEELFKLPEVLKTSTDVSINDFNMDWFQQLGFLCFVFYTKTPYPEVSIKLKRPNEIVFSLNGKAKCITLHKPVNWPCIVKIVGDIGKVQVKLIKKVLGLWPTFGTVSITNNIQVDYWKCELIQSYDVTHNVKFLLFKYEQNLYNHVYPGRHVYVKAKINGLDVSRPYTPVWPIVDTTEYGNILEDTLCLLVKSYPKGKLSQHLCSLRQGDFIEVSRPQGSFECWTSKTNLILIAAGTGITPMLPIIWNALHSPIKKYNVSLLFCNKKESNIIWKKYLDQKSATYSSRLTVRYILSKEENHEGDNKEHIDENVISKNFPTLNEDSMDKYGICICGPPGFNKLCEKIIIQRGFKKDDYFIFG</sequence>
<dbReference type="InterPro" id="IPR017938">
    <property type="entry name" value="Riboflavin_synthase-like_b-brl"/>
</dbReference>
<dbReference type="InterPro" id="IPR001433">
    <property type="entry name" value="OxRdtase_FAD/NAD-bd"/>
</dbReference>